<gene>
    <name evidence="1" type="ORF">M91_17263</name>
</gene>
<proteinExistence type="predicted"/>
<evidence type="ECO:0000313" key="2">
    <source>
        <dbReference type="Proteomes" id="UP000011080"/>
    </source>
</evidence>
<evidence type="ECO:0000313" key="1">
    <source>
        <dbReference type="EMBL" id="ELR52538.1"/>
    </source>
</evidence>
<feature type="non-terminal residue" evidence="1">
    <location>
        <position position="1"/>
    </location>
</feature>
<protein>
    <submittedName>
        <fullName evidence="1">Uncharacterized protein</fullName>
    </submittedName>
</protein>
<accession>L8I8J2</accession>
<name>L8I8J2_9CETA</name>
<dbReference type="EMBL" id="JH881720">
    <property type="protein sequence ID" value="ELR52538.1"/>
    <property type="molecule type" value="Genomic_DNA"/>
</dbReference>
<reference evidence="1 2" key="1">
    <citation type="journal article" date="2012" name="Nat. Genet.">
        <title>The yak genome and adaptation to life at high altitude.</title>
        <authorList>
            <person name="Qiu Q."/>
            <person name="Zhang G."/>
            <person name="Ma T."/>
            <person name="Qian W."/>
            <person name="Wang J."/>
            <person name="Ye Z."/>
            <person name="Cao C."/>
            <person name="Hu Q."/>
            <person name="Kim J."/>
            <person name="Larkin D.M."/>
            <person name="Auvil L."/>
            <person name="Capitanu B."/>
            <person name="Ma J."/>
            <person name="Lewin H.A."/>
            <person name="Qian X."/>
            <person name="Lang Y."/>
            <person name="Zhou R."/>
            <person name="Wang L."/>
            <person name="Wang K."/>
            <person name="Xia J."/>
            <person name="Liao S."/>
            <person name="Pan S."/>
            <person name="Lu X."/>
            <person name="Hou H."/>
            <person name="Wang Y."/>
            <person name="Zang X."/>
            <person name="Yin Y."/>
            <person name="Ma H."/>
            <person name="Zhang J."/>
            <person name="Wang Z."/>
            <person name="Zhang Y."/>
            <person name="Zhang D."/>
            <person name="Yonezawa T."/>
            <person name="Hasegawa M."/>
            <person name="Zhong Y."/>
            <person name="Liu W."/>
            <person name="Zhang Y."/>
            <person name="Huang Z."/>
            <person name="Zhang S."/>
            <person name="Long R."/>
            <person name="Yang H."/>
            <person name="Wang J."/>
            <person name="Lenstra J.A."/>
            <person name="Cooper D.N."/>
            <person name="Wu Y."/>
            <person name="Wang J."/>
            <person name="Shi P."/>
            <person name="Wang J."/>
            <person name="Liu J."/>
        </authorList>
    </citation>
    <scope>NUCLEOTIDE SEQUENCE [LARGE SCALE GENOMIC DNA]</scope>
    <source>
        <strain evidence="2">yakQH1</strain>
    </source>
</reference>
<organism evidence="1 2">
    <name type="scientific">Bos mutus</name>
    <name type="common">wild yak</name>
    <dbReference type="NCBI Taxonomy" id="72004"/>
    <lineage>
        <taxon>Eukaryota</taxon>
        <taxon>Metazoa</taxon>
        <taxon>Chordata</taxon>
        <taxon>Craniata</taxon>
        <taxon>Vertebrata</taxon>
        <taxon>Euteleostomi</taxon>
        <taxon>Mammalia</taxon>
        <taxon>Eutheria</taxon>
        <taxon>Laurasiatheria</taxon>
        <taxon>Artiodactyla</taxon>
        <taxon>Ruminantia</taxon>
        <taxon>Pecora</taxon>
        <taxon>Bovidae</taxon>
        <taxon>Bovinae</taxon>
        <taxon>Bos</taxon>
    </lineage>
</organism>
<dbReference type="AlphaFoldDB" id="L8I8J2"/>
<sequence>TPPNNINYILRGKMPYFLNLPQCTEKKRQRYKTPLYSC</sequence>
<dbReference type="Proteomes" id="UP000011080">
    <property type="component" value="Unassembled WGS sequence"/>
</dbReference>